<evidence type="ECO:0000256" key="9">
    <source>
        <dbReference type="ARBA" id="ARBA00022989"/>
    </source>
</evidence>
<keyword evidence="7 11" id="KW-0812">Transmembrane</keyword>
<keyword evidence="8 13" id="KW-0418">Kinase</keyword>
<dbReference type="RefSeq" id="WP_183354038.1">
    <property type="nucleotide sequence ID" value="NZ_BLXX01000003.1"/>
</dbReference>
<dbReference type="Proteomes" id="UP000556026">
    <property type="component" value="Unassembled WGS sequence"/>
</dbReference>
<dbReference type="InterPro" id="IPR036097">
    <property type="entry name" value="HisK_dim/P_sf"/>
</dbReference>
<dbReference type="Gene3D" id="3.30.565.10">
    <property type="entry name" value="Histidine kinase-like ATPase, C-terminal domain"/>
    <property type="match status" value="1"/>
</dbReference>
<dbReference type="EMBL" id="BLXX01000003">
    <property type="protein sequence ID" value="GFO59206.1"/>
    <property type="molecule type" value="Genomic_DNA"/>
</dbReference>
<dbReference type="InterPro" id="IPR050736">
    <property type="entry name" value="Sensor_HK_Regulatory"/>
</dbReference>
<evidence type="ECO:0000256" key="5">
    <source>
        <dbReference type="ARBA" id="ARBA00022553"/>
    </source>
</evidence>
<name>A0A6V8MGT9_9BACT</name>
<evidence type="ECO:0000256" key="1">
    <source>
        <dbReference type="ARBA" id="ARBA00000085"/>
    </source>
</evidence>
<keyword evidence="14" id="KW-1185">Reference proteome</keyword>
<dbReference type="Pfam" id="PF00512">
    <property type="entry name" value="HisKA"/>
    <property type="match status" value="1"/>
</dbReference>
<dbReference type="SMART" id="SM00388">
    <property type="entry name" value="HisKA"/>
    <property type="match status" value="1"/>
</dbReference>
<dbReference type="GO" id="GO:0000155">
    <property type="term" value="F:phosphorelay sensor kinase activity"/>
    <property type="evidence" value="ECO:0007669"/>
    <property type="project" value="InterPro"/>
</dbReference>
<dbReference type="PANTHER" id="PTHR43711:SF28">
    <property type="entry name" value="SENSOR HISTIDINE KINASE YXDK"/>
    <property type="match status" value="1"/>
</dbReference>
<keyword evidence="10" id="KW-0902">Two-component regulatory system</keyword>
<evidence type="ECO:0000313" key="13">
    <source>
        <dbReference type="EMBL" id="GFO59206.1"/>
    </source>
</evidence>
<sequence length="416" mass="45201">MLRKAIISAGLCLSVLLLWFAAYNYRQAGPIAEENLRGLALSLSAAIDRLAVHDPSLASLAKFRPPDIAYFAMVDRHGIYRFHSNPDLIGTATGDDALERGFPGAAPTEERVTLGTGERAFQFTTPLYLPTETLVLRLTLHTYRADSVIRRARLDTAILLGMLAGVWGLIAVLLRSARREERMQREMTRQESLARLGVMGAMLAHEIRNPLAGIKGFAQVIEKRPAEPRNSGFAQNIVAEACRLEDLVTELLFYASSEPPAKDAFDLGEVTNHVAAMLSDEARQLGVEMSIQVAQEVRVWGNRDRIEQVLLNLGKNALQAMPEGGTLRWSVGSSGKSAVARVEDSGTGIAGDDLARVFEPFFTTKARGTGLGLALCRKIAEEHRGKIQLTSKPDEGTKVTLTLPLESSGAADGSGR</sequence>
<dbReference type="PANTHER" id="PTHR43711">
    <property type="entry name" value="TWO-COMPONENT HISTIDINE KINASE"/>
    <property type="match status" value="1"/>
</dbReference>
<gene>
    <name evidence="13" type="ORF">GMST_15310</name>
</gene>
<keyword evidence="5" id="KW-0597">Phosphoprotein</keyword>
<keyword evidence="4" id="KW-1003">Cell membrane</keyword>
<dbReference type="InterPro" id="IPR003661">
    <property type="entry name" value="HisK_dim/P_dom"/>
</dbReference>
<comment type="caution">
    <text evidence="13">The sequence shown here is derived from an EMBL/GenBank/DDBJ whole genome shotgun (WGS) entry which is preliminary data.</text>
</comment>
<evidence type="ECO:0000256" key="4">
    <source>
        <dbReference type="ARBA" id="ARBA00022475"/>
    </source>
</evidence>
<dbReference type="SUPFAM" id="SSF47384">
    <property type="entry name" value="Homodimeric domain of signal transducing histidine kinase"/>
    <property type="match status" value="1"/>
</dbReference>
<comment type="catalytic activity">
    <reaction evidence="1">
        <text>ATP + protein L-histidine = ADP + protein N-phospho-L-histidine.</text>
        <dbReference type="EC" id="2.7.13.3"/>
    </reaction>
</comment>
<feature type="domain" description="Histidine kinase" evidence="12">
    <location>
        <begin position="202"/>
        <end position="407"/>
    </location>
</feature>
<accession>A0A6V8MGT9</accession>
<evidence type="ECO:0000256" key="3">
    <source>
        <dbReference type="ARBA" id="ARBA00012438"/>
    </source>
</evidence>
<dbReference type="Gene3D" id="1.10.287.130">
    <property type="match status" value="1"/>
</dbReference>
<dbReference type="SMART" id="SM00387">
    <property type="entry name" value="HATPase_c"/>
    <property type="match status" value="1"/>
</dbReference>
<dbReference type="InterPro" id="IPR005467">
    <property type="entry name" value="His_kinase_dom"/>
</dbReference>
<keyword evidence="6" id="KW-0808">Transferase</keyword>
<evidence type="ECO:0000313" key="14">
    <source>
        <dbReference type="Proteomes" id="UP000556026"/>
    </source>
</evidence>
<comment type="subcellular location">
    <subcellularLocation>
        <location evidence="2">Cell membrane</location>
        <topology evidence="2">Multi-pass membrane protein</topology>
    </subcellularLocation>
</comment>
<organism evidence="13 14">
    <name type="scientific">Geomonas silvestris</name>
    <dbReference type="NCBI Taxonomy" id="2740184"/>
    <lineage>
        <taxon>Bacteria</taxon>
        <taxon>Pseudomonadati</taxon>
        <taxon>Thermodesulfobacteriota</taxon>
        <taxon>Desulfuromonadia</taxon>
        <taxon>Geobacterales</taxon>
        <taxon>Geobacteraceae</taxon>
        <taxon>Geomonas</taxon>
    </lineage>
</organism>
<dbReference type="PRINTS" id="PR00344">
    <property type="entry name" value="BCTRLSENSOR"/>
</dbReference>
<feature type="transmembrane region" description="Helical" evidence="11">
    <location>
        <begin position="157"/>
        <end position="177"/>
    </location>
</feature>
<dbReference type="CDD" id="cd00082">
    <property type="entry name" value="HisKA"/>
    <property type="match status" value="1"/>
</dbReference>
<evidence type="ECO:0000256" key="6">
    <source>
        <dbReference type="ARBA" id="ARBA00022679"/>
    </source>
</evidence>
<dbReference type="InterPro" id="IPR036890">
    <property type="entry name" value="HATPase_C_sf"/>
</dbReference>
<protein>
    <recommendedName>
        <fullName evidence="3">histidine kinase</fullName>
        <ecNumber evidence="3">2.7.13.3</ecNumber>
    </recommendedName>
</protein>
<dbReference type="SUPFAM" id="SSF55874">
    <property type="entry name" value="ATPase domain of HSP90 chaperone/DNA topoisomerase II/histidine kinase"/>
    <property type="match status" value="1"/>
</dbReference>
<evidence type="ECO:0000256" key="10">
    <source>
        <dbReference type="ARBA" id="ARBA00023012"/>
    </source>
</evidence>
<evidence type="ECO:0000259" key="12">
    <source>
        <dbReference type="PROSITE" id="PS50109"/>
    </source>
</evidence>
<evidence type="ECO:0000256" key="11">
    <source>
        <dbReference type="SAM" id="Phobius"/>
    </source>
</evidence>
<evidence type="ECO:0000256" key="8">
    <source>
        <dbReference type="ARBA" id="ARBA00022777"/>
    </source>
</evidence>
<dbReference type="Pfam" id="PF02518">
    <property type="entry name" value="HATPase_c"/>
    <property type="match status" value="1"/>
</dbReference>
<dbReference type="GO" id="GO:0005886">
    <property type="term" value="C:plasma membrane"/>
    <property type="evidence" value="ECO:0007669"/>
    <property type="project" value="UniProtKB-SubCell"/>
</dbReference>
<evidence type="ECO:0000256" key="2">
    <source>
        <dbReference type="ARBA" id="ARBA00004651"/>
    </source>
</evidence>
<reference evidence="14" key="1">
    <citation type="submission" date="2020-06" db="EMBL/GenBank/DDBJ databases">
        <title>Draft genomic sequence of Geomonas sp. Red330.</title>
        <authorList>
            <person name="Itoh H."/>
            <person name="Zhenxing X."/>
            <person name="Ushijima N."/>
            <person name="Masuda Y."/>
            <person name="Shiratori Y."/>
            <person name="Senoo K."/>
        </authorList>
    </citation>
    <scope>NUCLEOTIDE SEQUENCE [LARGE SCALE GENOMIC DNA]</scope>
    <source>
        <strain evidence="14">Red330</strain>
    </source>
</reference>
<dbReference type="InterPro" id="IPR029151">
    <property type="entry name" value="Sensor-like_sf"/>
</dbReference>
<dbReference type="EC" id="2.7.13.3" evidence="3"/>
<dbReference type="AlphaFoldDB" id="A0A6V8MGT9"/>
<dbReference type="InterPro" id="IPR003594">
    <property type="entry name" value="HATPase_dom"/>
</dbReference>
<proteinExistence type="predicted"/>
<keyword evidence="11" id="KW-0472">Membrane</keyword>
<dbReference type="SUPFAM" id="SSF103190">
    <property type="entry name" value="Sensory domain-like"/>
    <property type="match status" value="1"/>
</dbReference>
<dbReference type="PROSITE" id="PS50109">
    <property type="entry name" value="HIS_KIN"/>
    <property type="match status" value="1"/>
</dbReference>
<keyword evidence="9 11" id="KW-1133">Transmembrane helix</keyword>
<dbReference type="InterPro" id="IPR004358">
    <property type="entry name" value="Sig_transdc_His_kin-like_C"/>
</dbReference>
<evidence type="ECO:0000256" key="7">
    <source>
        <dbReference type="ARBA" id="ARBA00022692"/>
    </source>
</evidence>